<dbReference type="AlphaFoldDB" id="A0A1W1XPC7"/>
<evidence type="ECO:0000313" key="10">
    <source>
        <dbReference type="Proteomes" id="UP000192468"/>
    </source>
</evidence>
<dbReference type="FunFam" id="3.30.1300.10:FF:000001">
    <property type="entry name" value="Pantothenate synthetase"/>
    <property type="match status" value="1"/>
</dbReference>
<evidence type="ECO:0000256" key="6">
    <source>
        <dbReference type="ARBA" id="ARBA00022840"/>
    </source>
</evidence>
<feature type="binding site" evidence="8">
    <location>
        <begin position="147"/>
        <end position="150"/>
    </location>
    <ligand>
        <name>ATP</name>
        <dbReference type="ChEBI" id="CHEBI:30616"/>
    </ligand>
</feature>
<keyword evidence="6 8" id="KW-0067">ATP-binding</keyword>
<feature type="binding site" evidence="8">
    <location>
        <position position="153"/>
    </location>
    <ligand>
        <name>(R)-pantoate</name>
        <dbReference type="ChEBI" id="CHEBI:15980"/>
    </ligand>
</feature>
<keyword evidence="4 8" id="KW-0566">Pantothenate biosynthesis</keyword>
<evidence type="ECO:0000256" key="4">
    <source>
        <dbReference type="ARBA" id="ARBA00022655"/>
    </source>
</evidence>
<evidence type="ECO:0000256" key="1">
    <source>
        <dbReference type="ARBA" id="ARBA00004990"/>
    </source>
</evidence>
<reference evidence="9 10" key="1">
    <citation type="submission" date="2017-04" db="EMBL/GenBank/DDBJ databases">
        <authorList>
            <person name="Afonso C.L."/>
            <person name="Miller P.J."/>
            <person name="Scott M.A."/>
            <person name="Spackman E."/>
            <person name="Goraichik I."/>
            <person name="Dimitrov K.M."/>
            <person name="Suarez D.L."/>
            <person name="Swayne D.E."/>
        </authorList>
    </citation>
    <scope>NUCLEOTIDE SEQUENCE [LARGE SCALE GENOMIC DNA]</scope>
    <source>
        <strain evidence="9 10">DSM 12555</strain>
    </source>
</reference>
<dbReference type="EC" id="6.3.2.1" evidence="8"/>
<comment type="miscellaneous">
    <text evidence="8">The reaction proceeds by a bi uni uni bi ping pong mechanism.</text>
</comment>
<dbReference type="Gene3D" id="3.30.1300.10">
    <property type="entry name" value="Pantoate-beta-alanine ligase, C-terminal domain"/>
    <property type="match status" value="1"/>
</dbReference>
<comment type="function">
    <text evidence="8">Catalyzes the condensation of pantoate with beta-alanine in an ATP-dependent reaction via a pantoyl-adenylate intermediate.</text>
</comment>
<dbReference type="OrthoDB" id="9773087at2"/>
<feature type="binding site" evidence="8">
    <location>
        <begin position="30"/>
        <end position="37"/>
    </location>
    <ligand>
        <name>ATP</name>
        <dbReference type="ChEBI" id="CHEBI:30616"/>
    </ligand>
</feature>
<feature type="binding site" evidence="8">
    <location>
        <position position="61"/>
    </location>
    <ligand>
        <name>(R)-pantoate</name>
        <dbReference type="ChEBI" id="CHEBI:15980"/>
    </ligand>
</feature>
<dbReference type="HAMAP" id="MF_00158">
    <property type="entry name" value="PanC"/>
    <property type="match status" value="1"/>
</dbReference>
<dbReference type="SUPFAM" id="SSF52374">
    <property type="entry name" value="Nucleotidylyl transferase"/>
    <property type="match status" value="1"/>
</dbReference>
<feature type="active site" description="Proton donor" evidence="8">
    <location>
        <position position="37"/>
    </location>
</feature>
<evidence type="ECO:0000256" key="3">
    <source>
        <dbReference type="ARBA" id="ARBA00022598"/>
    </source>
</evidence>
<dbReference type="InterPro" id="IPR042176">
    <property type="entry name" value="Pantoate_ligase_C"/>
</dbReference>
<dbReference type="NCBIfam" id="TIGR00018">
    <property type="entry name" value="panC"/>
    <property type="match status" value="1"/>
</dbReference>
<evidence type="ECO:0000256" key="2">
    <source>
        <dbReference type="ARBA" id="ARBA00009256"/>
    </source>
</evidence>
<dbReference type="UniPathway" id="UPA00028">
    <property type="reaction ID" value="UER00005"/>
</dbReference>
<accession>A0A1W1XPC7</accession>
<dbReference type="InterPro" id="IPR014729">
    <property type="entry name" value="Rossmann-like_a/b/a_fold"/>
</dbReference>
<comment type="similarity">
    <text evidence="2 8">Belongs to the pantothenate synthetase family.</text>
</comment>
<comment type="pathway">
    <text evidence="1 8">Cofactor biosynthesis; (R)-pantothenate biosynthesis; (R)-pantothenate from (R)-pantoate and beta-alanine: step 1/1.</text>
</comment>
<dbReference type="EMBL" id="FWXH01000010">
    <property type="protein sequence ID" value="SMC25823.1"/>
    <property type="molecule type" value="Genomic_DNA"/>
</dbReference>
<dbReference type="STRING" id="1121291.SAMN02745134_02591"/>
<dbReference type="Pfam" id="PF02569">
    <property type="entry name" value="Pantoate_ligase"/>
    <property type="match status" value="1"/>
</dbReference>
<keyword evidence="3 8" id="KW-0436">Ligase</keyword>
<dbReference type="GO" id="GO:0004592">
    <property type="term" value="F:pantoate-beta-alanine ligase activity"/>
    <property type="evidence" value="ECO:0007669"/>
    <property type="project" value="UniProtKB-UniRule"/>
</dbReference>
<sequence>MITINAINELRKQINEWKLKGLTVGLVPTMGFLHEGHESLIKRAKKENDRVVVSVFVNPTQFGPNEDLESYPRDIKHDEALCSNAGANIIFNPSPSEMYYKDASTTINVLGLTEGLCGAKRPVHFGGVCLVVSKLFNIVTPNRAYFGEKDAQQLAVIKKMVRDLNFDIEVVGCPIVREIDGLAKSSRNSYLSEHERSAALVLNQSLTLAKEALLAGKNDPAAIKNIITKKLDSESLAKIDYVEIVDSLTLKPVDIINSSILVAIAVYIGKTRLIDNFTFTQGGN</sequence>
<dbReference type="InterPro" id="IPR003721">
    <property type="entry name" value="Pantoate_ligase"/>
</dbReference>
<dbReference type="InterPro" id="IPR004821">
    <property type="entry name" value="Cyt_trans-like"/>
</dbReference>
<feature type="binding site" evidence="8">
    <location>
        <position position="61"/>
    </location>
    <ligand>
        <name>beta-alanine</name>
        <dbReference type="ChEBI" id="CHEBI:57966"/>
    </ligand>
</feature>
<organism evidence="9 10">
    <name type="scientific">Clostridium acidisoli DSM 12555</name>
    <dbReference type="NCBI Taxonomy" id="1121291"/>
    <lineage>
        <taxon>Bacteria</taxon>
        <taxon>Bacillati</taxon>
        <taxon>Bacillota</taxon>
        <taxon>Clostridia</taxon>
        <taxon>Eubacteriales</taxon>
        <taxon>Clostridiaceae</taxon>
        <taxon>Clostridium</taxon>
    </lineage>
</organism>
<dbReference type="PANTHER" id="PTHR21299">
    <property type="entry name" value="CYTIDYLATE KINASE/PANTOATE-BETA-ALANINE LIGASE"/>
    <property type="match status" value="1"/>
</dbReference>
<feature type="binding site" evidence="8">
    <location>
        <begin position="184"/>
        <end position="187"/>
    </location>
    <ligand>
        <name>ATP</name>
        <dbReference type="ChEBI" id="CHEBI:30616"/>
    </ligand>
</feature>
<keyword evidence="10" id="KW-1185">Reference proteome</keyword>
<evidence type="ECO:0000256" key="8">
    <source>
        <dbReference type="HAMAP-Rule" id="MF_00158"/>
    </source>
</evidence>
<comment type="catalytic activity">
    <reaction evidence="7 8">
        <text>(R)-pantoate + beta-alanine + ATP = (R)-pantothenate + AMP + diphosphate + H(+)</text>
        <dbReference type="Rhea" id="RHEA:10912"/>
        <dbReference type="ChEBI" id="CHEBI:15378"/>
        <dbReference type="ChEBI" id="CHEBI:15980"/>
        <dbReference type="ChEBI" id="CHEBI:29032"/>
        <dbReference type="ChEBI" id="CHEBI:30616"/>
        <dbReference type="ChEBI" id="CHEBI:33019"/>
        <dbReference type="ChEBI" id="CHEBI:57966"/>
        <dbReference type="ChEBI" id="CHEBI:456215"/>
        <dbReference type="EC" id="6.3.2.1"/>
    </reaction>
</comment>
<dbReference type="GO" id="GO:0005829">
    <property type="term" value="C:cytosol"/>
    <property type="evidence" value="ECO:0007669"/>
    <property type="project" value="TreeGrafter"/>
</dbReference>
<dbReference type="RefSeq" id="WP_084116414.1">
    <property type="nucleotide sequence ID" value="NZ_FWXH01000010.1"/>
</dbReference>
<dbReference type="Proteomes" id="UP000192468">
    <property type="component" value="Unassembled WGS sequence"/>
</dbReference>
<dbReference type="PANTHER" id="PTHR21299:SF1">
    <property type="entry name" value="PANTOATE--BETA-ALANINE LIGASE"/>
    <property type="match status" value="1"/>
</dbReference>
<protein>
    <recommendedName>
        <fullName evidence="8">Pantothenate synthetase</fullName>
        <shortName evidence="8">PS</shortName>
        <ecNumber evidence="8">6.3.2.1</ecNumber>
    </recommendedName>
    <alternativeName>
        <fullName evidence="8">Pantoate--beta-alanine ligase</fullName>
    </alternativeName>
    <alternativeName>
        <fullName evidence="8">Pantoate-activating enzyme</fullName>
    </alternativeName>
</protein>
<evidence type="ECO:0000256" key="5">
    <source>
        <dbReference type="ARBA" id="ARBA00022741"/>
    </source>
</evidence>
<evidence type="ECO:0000256" key="7">
    <source>
        <dbReference type="ARBA" id="ARBA00048258"/>
    </source>
</evidence>
<name>A0A1W1XPC7_9CLOT</name>
<comment type="subcellular location">
    <subcellularLocation>
        <location evidence="8">Cytoplasm</location>
    </subcellularLocation>
</comment>
<dbReference type="CDD" id="cd00560">
    <property type="entry name" value="PanC"/>
    <property type="match status" value="1"/>
</dbReference>
<comment type="subunit">
    <text evidence="8">Homodimer.</text>
</comment>
<dbReference type="GO" id="GO:0015940">
    <property type="term" value="P:pantothenate biosynthetic process"/>
    <property type="evidence" value="ECO:0007669"/>
    <property type="project" value="UniProtKB-UniRule"/>
</dbReference>
<evidence type="ECO:0000313" key="9">
    <source>
        <dbReference type="EMBL" id="SMC25823.1"/>
    </source>
</evidence>
<dbReference type="NCBIfam" id="TIGR00125">
    <property type="entry name" value="cyt_tran_rel"/>
    <property type="match status" value="1"/>
</dbReference>
<dbReference type="FunFam" id="3.40.50.620:FF:000013">
    <property type="entry name" value="Pantothenate synthetase"/>
    <property type="match status" value="1"/>
</dbReference>
<dbReference type="Gene3D" id="3.40.50.620">
    <property type="entry name" value="HUPs"/>
    <property type="match status" value="1"/>
</dbReference>
<gene>
    <name evidence="8" type="primary">panC</name>
    <name evidence="9" type="ORF">SAMN02745134_02591</name>
</gene>
<feature type="binding site" evidence="8">
    <location>
        <position position="176"/>
    </location>
    <ligand>
        <name>ATP</name>
        <dbReference type="ChEBI" id="CHEBI:30616"/>
    </ligand>
</feature>
<proteinExistence type="inferred from homology"/>
<dbReference type="GO" id="GO:0005524">
    <property type="term" value="F:ATP binding"/>
    <property type="evidence" value="ECO:0007669"/>
    <property type="project" value="UniProtKB-KW"/>
</dbReference>
<keyword evidence="5 8" id="KW-0547">Nucleotide-binding</keyword>
<keyword evidence="8" id="KW-0963">Cytoplasm</keyword>